<evidence type="ECO:0000313" key="1">
    <source>
        <dbReference type="EMBL" id="GAG02864.1"/>
    </source>
</evidence>
<organism evidence="1">
    <name type="scientific">marine sediment metagenome</name>
    <dbReference type="NCBI Taxonomy" id="412755"/>
    <lineage>
        <taxon>unclassified sequences</taxon>
        <taxon>metagenomes</taxon>
        <taxon>ecological metagenomes</taxon>
    </lineage>
</organism>
<reference evidence="1" key="1">
    <citation type="journal article" date="2014" name="Front. Microbiol.">
        <title>High frequency of phylogenetically diverse reductive dehalogenase-homologous genes in deep subseafloor sedimentary metagenomes.</title>
        <authorList>
            <person name="Kawai M."/>
            <person name="Futagami T."/>
            <person name="Toyoda A."/>
            <person name="Takaki Y."/>
            <person name="Nishi S."/>
            <person name="Hori S."/>
            <person name="Arai W."/>
            <person name="Tsubouchi T."/>
            <person name="Morono Y."/>
            <person name="Uchiyama I."/>
            <person name="Ito T."/>
            <person name="Fujiyama A."/>
            <person name="Inagaki F."/>
            <person name="Takami H."/>
        </authorList>
    </citation>
    <scope>NUCLEOTIDE SEQUENCE</scope>
    <source>
        <strain evidence="1">Expedition CK06-06</strain>
    </source>
</reference>
<accession>X0UAK4</accession>
<proteinExistence type="predicted"/>
<sequence length="48" mass="5837">MDEEKICCNELDDFLNITCKELDLSYTLNRFKKRLIRYCPYCGKKLKK</sequence>
<comment type="caution">
    <text evidence="1">The sequence shown here is derived from an EMBL/GenBank/DDBJ whole genome shotgun (WGS) entry which is preliminary data.</text>
</comment>
<dbReference type="AlphaFoldDB" id="X0UAK4"/>
<dbReference type="EMBL" id="BARS01029293">
    <property type="protein sequence ID" value="GAG02864.1"/>
    <property type="molecule type" value="Genomic_DNA"/>
</dbReference>
<protein>
    <submittedName>
        <fullName evidence="1">Uncharacterized protein</fullName>
    </submittedName>
</protein>
<name>X0UAK4_9ZZZZ</name>
<gene>
    <name evidence="1" type="ORF">S01H1_45802</name>
</gene>